<reference evidence="2" key="1">
    <citation type="submission" date="2022-08" db="EMBL/GenBank/DDBJ databases">
        <authorList>
            <person name="Giroux E."/>
            <person name="Giroux E."/>
        </authorList>
    </citation>
    <scope>NUCLEOTIDE SEQUENCE</scope>
    <source>
        <strain evidence="2">H1091258</strain>
    </source>
</reference>
<name>A0A9W4S885_9PEZI</name>
<evidence type="ECO:0000313" key="2">
    <source>
        <dbReference type="EMBL" id="CAI0655457.1"/>
    </source>
</evidence>
<gene>
    <name evidence="2" type="ORF">CGXH109_LOCUS149430</name>
</gene>
<sequence length="361" mass="40453">MRLLQVTVLALHAVSVVEAATKVSWTLHKSCYRKVKDTDENGKKIPEDELFDKELADAMIKSVNDAKAWAKRAASKITLSTLPGIGQITGLPTKVAIAPLVGGLENYNTAAKEIRDRFNKIAEMEGPVGSDGDTLGRFGQSRAWIDLGNSDKHFNDFIITCRPEIVTVPDPAGGPFDKPYDVVRKYHMFQPHTLEKFIEQENSEEIGGDWEKVPTPRTMAITQRDTPPTGGRKRIAESINFHPLWIKFQRSRNFGGWIEDDFTEVTKPDALEDFKSKGAAKKPPVDTRPMDGLLSKSLTANMLHEFFHLSYFGNMLDAPNAYGWMNNVKNNDRENPDLYAIIGAVIELMNRDGHLSRARAR</sequence>
<evidence type="ECO:0000313" key="3">
    <source>
        <dbReference type="Proteomes" id="UP001152533"/>
    </source>
</evidence>
<evidence type="ECO:0000256" key="1">
    <source>
        <dbReference type="SAM" id="SignalP"/>
    </source>
</evidence>
<feature type="signal peptide" evidence="1">
    <location>
        <begin position="1"/>
        <end position="19"/>
    </location>
</feature>
<keyword evidence="3" id="KW-1185">Reference proteome</keyword>
<accession>A0A9W4S885</accession>
<dbReference type="AlphaFoldDB" id="A0A9W4S885"/>
<dbReference type="Proteomes" id="UP001152533">
    <property type="component" value="Unassembled WGS sequence"/>
</dbReference>
<comment type="caution">
    <text evidence="2">The sequence shown here is derived from an EMBL/GenBank/DDBJ whole genome shotgun (WGS) entry which is preliminary data.</text>
</comment>
<feature type="chain" id="PRO_5040890954" evidence="1">
    <location>
        <begin position="20"/>
        <end position="361"/>
    </location>
</feature>
<organism evidence="2 3">
    <name type="scientific">Colletotrichum noveboracense</name>
    <dbReference type="NCBI Taxonomy" id="2664923"/>
    <lineage>
        <taxon>Eukaryota</taxon>
        <taxon>Fungi</taxon>
        <taxon>Dikarya</taxon>
        <taxon>Ascomycota</taxon>
        <taxon>Pezizomycotina</taxon>
        <taxon>Sordariomycetes</taxon>
        <taxon>Hypocreomycetidae</taxon>
        <taxon>Glomerellales</taxon>
        <taxon>Glomerellaceae</taxon>
        <taxon>Colletotrichum</taxon>
        <taxon>Colletotrichum gloeosporioides species complex</taxon>
    </lineage>
</organism>
<dbReference type="EMBL" id="CAMGZC010003003">
    <property type="protein sequence ID" value="CAI0655457.1"/>
    <property type="molecule type" value="Genomic_DNA"/>
</dbReference>
<proteinExistence type="predicted"/>
<keyword evidence="1" id="KW-0732">Signal</keyword>
<protein>
    <submittedName>
        <fullName evidence="2">Uncharacterized protein</fullName>
    </submittedName>
</protein>
<feature type="non-terminal residue" evidence="2">
    <location>
        <position position="361"/>
    </location>
</feature>